<evidence type="ECO:0000256" key="2">
    <source>
        <dbReference type="SAM" id="MobiDB-lite"/>
    </source>
</evidence>
<dbReference type="PROSITE" id="PS50297">
    <property type="entry name" value="ANK_REP_REGION"/>
    <property type="match status" value="1"/>
</dbReference>
<name>A0A6G1D2W5_9ORYZ</name>
<organism evidence="3 4">
    <name type="scientific">Oryza meyeriana var. granulata</name>
    <dbReference type="NCBI Taxonomy" id="110450"/>
    <lineage>
        <taxon>Eukaryota</taxon>
        <taxon>Viridiplantae</taxon>
        <taxon>Streptophyta</taxon>
        <taxon>Embryophyta</taxon>
        <taxon>Tracheophyta</taxon>
        <taxon>Spermatophyta</taxon>
        <taxon>Magnoliopsida</taxon>
        <taxon>Liliopsida</taxon>
        <taxon>Poales</taxon>
        <taxon>Poaceae</taxon>
        <taxon>BOP clade</taxon>
        <taxon>Oryzoideae</taxon>
        <taxon>Oryzeae</taxon>
        <taxon>Oryzinae</taxon>
        <taxon>Oryza</taxon>
        <taxon>Oryza meyeriana</taxon>
    </lineage>
</organism>
<dbReference type="SMART" id="SM00248">
    <property type="entry name" value="ANK"/>
    <property type="match status" value="3"/>
</dbReference>
<dbReference type="PANTHER" id="PTHR24121:SF21">
    <property type="entry name" value="ANKYRIN REPEAT FAMILY PROTEIN"/>
    <property type="match status" value="1"/>
</dbReference>
<dbReference type="Pfam" id="PF12796">
    <property type="entry name" value="Ank_2"/>
    <property type="match status" value="1"/>
</dbReference>
<comment type="caution">
    <text evidence="3">The sequence shown here is derived from an EMBL/GenBank/DDBJ whole genome shotgun (WGS) entry which is preliminary data.</text>
</comment>
<dbReference type="OrthoDB" id="683657at2759"/>
<feature type="repeat" description="ANK" evidence="1">
    <location>
        <begin position="135"/>
        <end position="157"/>
    </location>
</feature>
<feature type="region of interest" description="Disordered" evidence="2">
    <location>
        <begin position="1"/>
        <end position="37"/>
    </location>
</feature>
<keyword evidence="1" id="KW-0040">ANK repeat</keyword>
<dbReference type="PANTHER" id="PTHR24121">
    <property type="entry name" value="NO MECHANORECEPTOR POTENTIAL C, ISOFORM D-RELATED"/>
    <property type="match status" value="1"/>
</dbReference>
<feature type="compositionally biased region" description="Low complexity" evidence="2">
    <location>
        <begin position="1"/>
        <end position="17"/>
    </location>
</feature>
<dbReference type="Gene3D" id="1.25.40.20">
    <property type="entry name" value="Ankyrin repeat-containing domain"/>
    <property type="match status" value="1"/>
</dbReference>
<proteinExistence type="predicted"/>
<dbReference type="InterPro" id="IPR002110">
    <property type="entry name" value="Ankyrin_rpt"/>
</dbReference>
<gene>
    <name evidence="3" type="ORF">E2562_012246</name>
</gene>
<dbReference type="InterPro" id="IPR036770">
    <property type="entry name" value="Ankyrin_rpt-contain_sf"/>
</dbReference>
<evidence type="ECO:0000313" key="4">
    <source>
        <dbReference type="Proteomes" id="UP000479710"/>
    </source>
</evidence>
<protein>
    <submittedName>
        <fullName evidence="3">Uncharacterized protein</fullName>
    </submittedName>
</protein>
<dbReference type="AlphaFoldDB" id="A0A6G1D2W5"/>
<accession>A0A6G1D2W5</accession>
<evidence type="ECO:0000313" key="3">
    <source>
        <dbReference type="EMBL" id="KAF0906672.1"/>
    </source>
</evidence>
<dbReference type="EMBL" id="SPHZ02000007">
    <property type="protein sequence ID" value="KAF0906672.1"/>
    <property type="molecule type" value="Genomic_DNA"/>
</dbReference>
<reference evidence="3 4" key="1">
    <citation type="submission" date="2019-11" db="EMBL/GenBank/DDBJ databases">
        <title>Whole genome sequence of Oryza granulata.</title>
        <authorList>
            <person name="Li W."/>
        </authorList>
    </citation>
    <scope>NUCLEOTIDE SEQUENCE [LARGE SCALE GENOMIC DNA]</scope>
    <source>
        <strain evidence="4">cv. Menghai</strain>
        <tissue evidence="3">Leaf</tissue>
    </source>
</reference>
<dbReference type="Proteomes" id="UP000479710">
    <property type="component" value="Unassembled WGS sequence"/>
</dbReference>
<evidence type="ECO:0000256" key="1">
    <source>
        <dbReference type="PROSITE-ProRule" id="PRU00023"/>
    </source>
</evidence>
<dbReference type="PROSITE" id="PS50088">
    <property type="entry name" value="ANK_REPEAT"/>
    <property type="match status" value="1"/>
</dbReference>
<keyword evidence="4" id="KW-1185">Reference proteome</keyword>
<dbReference type="SUPFAM" id="SSF48403">
    <property type="entry name" value="Ankyrin repeat"/>
    <property type="match status" value="1"/>
</dbReference>
<sequence length="300" mass="31729">MAVVAANEQAAAASDNARPPTEPTVDPQLLMAARRGDSKKLKELLRLKDEEEEDAHGHPMVAAAAPETVIVEVGPPPAAVRSASSLPAPAPLLDGVTIERDSLLHVVAACGDGEEFHRCARLIYHKHLADARNDKGDTPLHCAAGAGNARMISCLIDLVAGEGETSANEFLRRQNNSGETALHLAIRAAAAGGEKNKLACVDLLMAEDPELAAIPRDEEGASAASPLYLAISLGEMKIAERLFGKSEGKLSYSGPDGRNVLHAAVYRGGQDRLFIKSSKSMCIAPHISIKISPRRASEDF</sequence>